<dbReference type="InterPro" id="IPR004761">
    <property type="entry name" value="Spore_GerAB"/>
</dbReference>
<feature type="transmembrane region" description="Helical" evidence="8">
    <location>
        <begin position="117"/>
        <end position="135"/>
    </location>
</feature>
<comment type="subcellular location">
    <subcellularLocation>
        <location evidence="1">Membrane</location>
        <topology evidence="1">Multi-pass membrane protein</topology>
    </subcellularLocation>
</comment>
<dbReference type="GO" id="GO:0016020">
    <property type="term" value="C:membrane"/>
    <property type="evidence" value="ECO:0007669"/>
    <property type="project" value="UniProtKB-SubCell"/>
</dbReference>
<feature type="transmembrane region" description="Helical" evidence="8">
    <location>
        <begin position="269"/>
        <end position="289"/>
    </location>
</feature>
<evidence type="ECO:0000313" key="9">
    <source>
        <dbReference type="EMBL" id="TYS88217.1"/>
    </source>
</evidence>
<gene>
    <name evidence="9" type="ORF">FZC85_01905</name>
</gene>
<dbReference type="Pfam" id="PF03845">
    <property type="entry name" value="Spore_permease"/>
    <property type="match status" value="1"/>
</dbReference>
<keyword evidence="4" id="KW-0309">Germination</keyword>
<dbReference type="OrthoDB" id="2446105at2"/>
<keyword evidence="3" id="KW-0813">Transport</keyword>
<dbReference type="GO" id="GO:0009847">
    <property type="term" value="P:spore germination"/>
    <property type="evidence" value="ECO:0007669"/>
    <property type="project" value="InterPro"/>
</dbReference>
<keyword evidence="7 8" id="KW-0472">Membrane</keyword>
<feature type="transmembrane region" description="Helical" evidence="8">
    <location>
        <begin position="144"/>
        <end position="165"/>
    </location>
</feature>
<dbReference type="PANTHER" id="PTHR34975:SF2">
    <property type="entry name" value="SPORE GERMINATION PROTEIN A2"/>
    <property type="match status" value="1"/>
</dbReference>
<evidence type="ECO:0000256" key="2">
    <source>
        <dbReference type="ARBA" id="ARBA00007998"/>
    </source>
</evidence>
<feature type="transmembrane region" description="Helical" evidence="8">
    <location>
        <begin position="41"/>
        <end position="62"/>
    </location>
</feature>
<keyword evidence="6 8" id="KW-1133">Transmembrane helix</keyword>
<protein>
    <submittedName>
        <fullName evidence="9">GerAB/ArcD/ProY family transporter</fullName>
    </submittedName>
</protein>
<dbReference type="Proteomes" id="UP000324269">
    <property type="component" value="Unassembled WGS sequence"/>
</dbReference>
<feature type="transmembrane region" description="Helical" evidence="8">
    <location>
        <begin position="301"/>
        <end position="319"/>
    </location>
</feature>
<name>A0A5D4UKT0_9BACI</name>
<evidence type="ECO:0000256" key="6">
    <source>
        <dbReference type="ARBA" id="ARBA00022989"/>
    </source>
</evidence>
<dbReference type="RefSeq" id="WP_148967511.1">
    <property type="nucleotide sequence ID" value="NZ_JBNIKW010000001.1"/>
</dbReference>
<keyword evidence="5 8" id="KW-0812">Transmembrane</keyword>
<evidence type="ECO:0000256" key="4">
    <source>
        <dbReference type="ARBA" id="ARBA00022544"/>
    </source>
</evidence>
<comment type="similarity">
    <text evidence="2">Belongs to the amino acid-polyamine-organocation (APC) superfamily. Spore germination protein (SGP) (TC 2.A.3.9) family.</text>
</comment>
<feature type="transmembrane region" description="Helical" evidence="8">
    <location>
        <begin position="185"/>
        <end position="207"/>
    </location>
</feature>
<evidence type="ECO:0000256" key="5">
    <source>
        <dbReference type="ARBA" id="ARBA00022692"/>
    </source>
</evidence>
<evidence type="ECO:0000256" key="8">
    <source>
        <dbReference type="SAM" id="Phobius"/>
    </source>
</evidence>
<reference evidence="9 10" key="1">
    <citation type="submission" date="2019-08" db="EMBL/GenBank/DDBJ databases">
        <title>Bacillus genomes from the desert of Cuatro Cienegas, Coahuila.</title>
        <authorList>
            <person name="Olmedo-Alvarez G."/>
        </authorList>
    </citation>
    <scope>NUCLEOTIDE SEQUENCE [LARGE SCALE GENOMIC DNA]</scope>
    <source>
        <strain evidence="9 10">CH87b_3T</strain>
    </source>
</reference>
<dbReference type="Gene3D" id="1.20.1740.10">
    <property type="entry name" value="Amino acid/polyamine transporter I"/>
    <property type="match status" value="1"/>
</dbReference>
<accession>A0A5D4UKT0</accession>
<dbReference type="AlphaFoldDB" id="A0A5D4UKT0"/>
<dbReference type="PANTHER" id="PTHR34975">
    <property type="entry name" value="SPORE GERMINATION PROTEIN A2"/>
    <property type="match status" value="1"/>
</dbReference>
<evidence type="ECO:0000256" key="1">
    <source>
        <dbReference type="ARBA" id="ARBA00004141"/>
    </source>
</evidence>
<comment type="caution">
    <text evidence="9">The sequence shown here is derived from an EMBL/GenBank/DDBJ whole genome shotgun (WGS) entry which is preliminary data.</text>
</comment>
<feature type="transmembrane region" description="Helical" evidence="8">
    <location>
        <begin position="12"/>
        <end position="29"/>
    </location>
</feature>
<dbReference type="NCBIfam" id="TIGR00912">
    <property type="entry name" value="2A0309"/>
    <property type="match status" value="1"/>
</dbReference>
<evidence type="ECO:0000256" key="7">
    <source>
        <dbReference type="ARBA" id="ARBA00023136"/>
    </source>
</evidence>
<sequence>MSQTGSLTNWQIFFLMTQTQVGFAILTLPNTLQSTSKGDGWMSVLLAGVALQMFLVIIWLLLRRFPNLNYAEITKFLLGKYVGNFVNMIMYLYFIVTASFVLLRFASIIKEHLLTITPYWVIGLLMMLTCTYLAISDIRIIARFFGLISILFLFLFGISFFSFLLPLDLHHILPLGNTGIKEIAIGSKDCLLAILGFEVILFLYPLASKKGTTFLKVITWANVFVTGLTTYFVILCIMIFSESVLKQIKYPVIYFLRPLNFQMVDRIDLLFISIWIVPLAASIVIYIYMSSKSLSFFKGKPYRLVLMNSTLIFVLFTIAKKDPDSQELYSNFVEYLSYAVVFAIPCILLLFSYLVKKREKEVSY</sequence>
<feature type="transmembrane region" description="Helical" evidence="8">
    <location>
        <begin position="335"/>
        <end position="355"/>
    </location>
</feature>
<evidence type="ECO:0000256" key="3">
    <source>
        <dbReference type="ARBA" id="ARBA00022448"/>
    </source>
</evidence>
<evidence type="ECO:0000313" key="10">
    <source>
        <dbReference type="Proteomes" id="UP000324269"/>
    </source>
</evidence>
<feature type="transmembrane region" description="Helical" evidence="8">
    <location>
        <begin position="82"/>
        <end position="105"/>
    </location>
</feature>
<proteinExistence type="inferred from homology"/>
<organism evidence="9 10">
    <name type="scientific">Rossellomorea aquimaris</name>
    <dbReference type="NCBI Taxonomy" id="189382"/>
    <lineage>
        <taxon>Bacteria</taxon>
        <taxon>Bacillati</taxon>
        <taxon>Bacillota</taxon>
        <taxon>Bacilli</taxon>
        <taxon>Bacillales</taxon>
        <taxon>Bacillaceae</taxon>
        <taxon>Rossellomorea</taxon>
    </lineage>
</organism>
<dbReference type="EMBL" id="VTEZ01000001">
    <property type="protein sequence ID" value="TYS88217.1"/>
    <property type="molecule type" value="Genomic_DNA"/>
</dbReference>
<feature type="transmembrane region" description="Helical" evidence="8">
    <location>
        <begin position="219"/>
        <end position="240"/>
    </location>
</feature>